<dbReference type="Gene3D" id="2.40.50.140">
    <property type="entry name" value="Nucleic acid-binding proteins"/>
    <property type="match status" value="1"/>
</dbReference>
<dbReference type="AlphaFoldDB" id="A0A951UL43"/>
<name>A0A951UL43_9CYAN</name>
<proteinExistence type="predicted"/>
<gene>
    <name evidence="1" type="ORF">KME15_06530</name>
</gene>
<organism evidence="1 2">
    <name type="scientific">Drouetiella hepatica Uher 2000/2452</name>
    <dbReference type="NCBI Taxonomy" id="904376"/>
    <lineage>
        <taxon>Bacteria</taxon>
        <taxon>Bacillati</taxon>
        <taxon>Cyanobacteriota</taxon>
        <taxon>Cyanophyceae</taxon>
        <taxon>Oculatellales</taxon>
        <taxon>Oculatellaceae</taxon>
        <taxon>Drouetiella</taxon>
    </lineage>
</organism>
<comment type="caution">
    <text evidence="1">The sequence shown here is derived from an EMBL/GenBank/DDBJ whole genome shotgun (WGS) entry which is preliminary data.</text>
</comment>
<reference evidence="1" key="2">
    <citation type="journal article" date="2022" name="Microbiol. Resour. Announc.">
        <title>Metagenome Sequencing to Explore Phylogenomics of Terrestrial Cyanobacteria.</title>
        <authorList>
            <person name="Ward R.D."/>
            <person name="Stajich J.E."/>
            <person name="Johansen J.R."/>
            <person name="Huntemann M."/>
            <person name="Clum A."/>
            <person name="Foster B."/>
            <person name="Foster B."/>
            <person name="Roux S."/>
            <person name="Palaniappan K."/>
            <person name="Varghese N."/>
            <person name="Mukherjee S."/>
            <person name="Reddy T.B.K."/>
            <person name="Daum C."/>
            <person name="Copeland A."/>
            <person name="Chen I.A."/>
            <person name="Ivanova N.N."/>
            <person name="Kyrpides N.C."/>
            <person name="Shapiro N."/>
            <person name="Eloe-Fadrosh E.A."/>
            <person name="Pietrasiak N."/>
        </authorList>
    </citation>
    <scope>NUCLEOTIDE SEQUENCE</scope>
    <source>
        <strain evidence="1">UHER 2000/2452</strain>
    </source>
</reference>
<evidence type="ECO:0000313" key="1">
    <source>
        <dbReference type="EMBL" id="MBW4658311.1"/>
    </source>
</evidence>
<dbReference type="InterPro" id="IPR012340">
    <property type="entry name" value="NA-bd_OB-fold"/>
</dbReference>
<dbReference type="EMBL" id="JAHHHD010000005">
    <property type="protein sequence ID" value="MBW4658311.1"/>
    <property type="molecule type" value="Genomic_DNA"/>
</dbReference>
<reference evidence="1" key="1">
    <citation type="submission" date="2021-05" db="EMBL/GenBank/DDBJ databases">
        <authorList>
            <person name="Pietrasiak N."/>
            <person name="Ward R."/>
            <person name="Stajich J.E."/>
            <person name="Kurbessoian T."/>
        </authorList>
    </citation>
    <scope>NUCLEOTIDE SEQUENCE</scope>
    <source>
        <strain evidence="1">UHER 2000/2452</strain>
    </source>
</reference>
<accession>A0A951UL43</accession>
<protein>
    <recommendedName>
        <fullName evidence="3">NfeD-like C-terminal domain-containing protein</fullName>
    </recommendedName>
</protein>
<sequence>MPSKFPVTVQMFPIPALGKVDQAITVANDKVRVKFQGSLWGAEIWQPSSRASASRSLLPSEQVWVIGRVGLTLLVQPYGSVPPS</sequence>
<evidence type="ECO:0008006" key="3">
    <source>
        <dbReference type="Google" id="ProtNLM"/>
    </source>
</evidence>
<dbReference type="Proteomes" id="UP000757435">
    <property type="component" value="Unassembled WGS sequence"/>
</dbReference>
<evidence type="ECO:0000313" key="2">
    <source>
        <dbReference type="Proteomes" id="UP000757435"/>
    </source>
</evidence>